<proteinExistence type="predicted"/>
<dbReference type="Proteomes" id="UP000235584">
    <property type="component" value="Chromosome"/>
</dbReference>
<reference evidence="3 4" key="1">
    <citation type="submission" date="2018-01" db="EMBL/GenBank/DDBJ databases">
        <title>Complete genome sequence of Bacteriovorax stolpii DSM12778.</title>
        <authorList>
            <person name="Tang B."/>
            <person name="Chang J."/>
        </authorList>
    </citation>
    <scope>NUCLEOTIDE SEQUENCE [LARGE SCALE GENOMIC DNA]</scope>
    <source>
        <strain evidence="3 4">DSM 12778</strain>
    </source>
</reference>
<feature type="region of interest" description="Disordered" evidence="1">
    <location>
        <begin position="108"/>
        <end position="139"/>
    </location>
</feature>
<dbReference type="Pfam" id="PF07963">
    <property type="entry name" value="N_methyl"/>
    <property type="match status" value="1"/>
</dbReference>
<keyword evidence="2" id="KW-0472">Membrane</keyword>
<accession>A0A2K9NT91</accession>
<name>A0A2K9NT91_BACTC</name>
<dbReference type="AlphaFoldDB" id="A0A2K9NT91"/>
<dbReference type="EMBL" id="CP025704">
    <property type="protein sequence ID" value="AUN97964.1"/>
    <property type="molecule type" value="Genomic_DNA"/>
</dbReference>
<dbReference type="OrthoDB" id="5291525at2"/>
<gene>
    <name evidence="3" type="ORF">C0V70_07555</name>
</gene>
<evidence type="ECO:0000313" key="4">
    <source>
        <dbReference type="Proteomes" id="UP000235584"/>
    </source>
</evidence>
<keyword evidence="2" id="KW-0812">Transmembrane</keyword>
<evidence type="ECO:0000256" key="2">
    <source>
        <dbReference type="SAM" id="Phobius"/>
    </source>
</evidence>
<evidence type="ECO:0000313" key="3">
    <source>
        <dbReference type="EMBL" id="AUN97964.1"/>
    </source>
</evidence>
<keyword evidence="2" id="KW-1133">Transmembrane helix</keyword>
<dbReference type="RefSeq" id="WP_102243257.1">
    <property type="nucleotide sequence ID" value="NZ_CP025704.1"/>
</dbReference>
<feature type="compositionally biased region" description="Basic and acidic residues" evidence="1">
    <location>
        <begin position="116"/>
        <end position="138"/>
    </location>
</feature>
<dbReference type="NCBIfam" id="TIGR02532">
    <property type="entry name" value="IV_pilin_GFxxxE"/>
    <property type="match status" value="1"/>
</dbReference>
<protein>
    <submittedName>
        <fullName evidence="3">Uncharacterized protein</fullName>
    </submittedName>
</protein>
<organism evidence="3 4">
    <name type="scientific">Bacteriovorax stolpii</name>
    <name type="common">Bdellovibrio stolpii</name>
    <dbReference type="NCBI Taxonomy" id="960"/>
    <lineage>
        <taxon>Bacteria</taxon>
        <taxon>Pseudomonadati</taxon>
        <taxon>Bdellovibrionota</taxon>
        <taxon>Bacteriovoracia</taxon>
        <taxon>Bacteriovoracales</taxon>
        <taxon>Bacteriovoracaceae</taxon>
        <taxon>Bacteriovorax</taxon>
    </lineage>
</organism>
<dbReference type="KEGG" id="bsto:C0V70_07555"/>
<evidence type="ECO:0000256" key="1">
    <source>
        <dbReference type="SAM" id="MobiDB-lite"/>
    </source>
</evidence>
<keyword evidence="4" id="KW-1185">Reference proteome</keyword>
<dbReference type="InterPro" id="IPR012902">
    <property type="entry name" value="N_methyl_site"/>
</dbReference>
<sequence>MELLPLVVEKLAVRLLQRNKFIQAKLLKSNQGFTVIEILIALVLITLVMAMALSNPFSTSQDLDQESDNIERAIRFMSDEAVLRNSVVRLHFMLGKAPQEYAVEYGPSSSFVLPPEPEHESTSQSKEEEEKEAKRLKETNMQFNKVQEFQDSNKEMPEGVKILGVGNGNSEKFKSTGDVSVYTFPTGEKDDAIIILANDENVISLEVNPFNQKIEKKTHKLENPGNREINDLQAAKAKEIFETWLKER</sequence>
<feature type="transmembrane region" description="Helical" evidence="2">
    <location>
        <begin position="33"/>
        <end position="53"/>
    </location>
</feature>